<proteinExistence type="predicted"/>
<sequence>MGEDQKTHFGHLKEVQLKHTNLWFDYWQNFSDYDTWQFWVVLCLLILPLILLMVVVDKRKALRL</sequence>
<gene>
    <name evidence="2" type="ORF">A6K24_02870</name>
</gene>
<name>A0A179T8P8_9BACI</name>
<evidence type="ECO:0000313" key="3">
    <source>
        <dbReference type="Proteomes" id="UP000078534"/>
    </source>
</evidence>
<evidence type="ECO:0000313" key="2">
    <source>
        <dbReference type="EMBL" id="OAS89509.1"/>
    </source>
</evidence>
<keyword evidence="1" id="KW-0812">Transmembrane</keyword>
<keyword evidence="1" id="KW-0472">Membrane</keyword>
<dbReference type="Proteomes" id="UP000078534">
    <property type="component" value="Unassembled WGS sequence"/>
</dbReference>
<reference evidence="3" key="1">
    <citation type="submission" date="2016-04" db="EMBL/GenBank/DDBJ databases">
        <authorList>
            <person name="Lyu Z."/>
            <person name="Lyu W."/>
        </authorList>
    </citation>
    <scope>NUCLEOTIDE SEQUENCE [LARGE SCALE GENOMIC DNA]</scope>
    <source>
        <strain evidence="3">C44</strain>
    </source>
</reference>
<dbReference type="RefSeq" id="WP_066325543.1">
    <property type="nucleotide sequence ID" value="NZ_LWSG01000001.1"/>
</dbReference>
<protein>
    <submittedName>
        <fullName evidence="2">Uncharacterized protein</fullName>
    </submittedName>
</protein>
<organism evidence="2 3">
    <name type="scientific">Metabacillus litoralis</name>
    <dbReference type="NCBI Taxonomy" id="152268"/>
    <lineage>
        <taxon>Bacteria</taxon>
        <taxon>Bacillati</taxon>
        <taxon>Bacillota</taxon>
        <taxon>Bacilli</taxon>
        <taxon>Bacillales</taxon>
        <taxon>Bacillaceae</taxon>
        <taxon>Metabacillus</taxon>
    </lineage>
</organism>
<accession>A0A179T8P8</accession>
<dbReference type="AlphaFoldDB" id="A0A179T8P8"/>
<feature type="transmembrane region" description="Helical" evidence="1">
    <location>
        <begin position="36"/>
        <end position="56"/>
    </location>
</feature>
<comment type="caution">
    <text evidence="2">The sequence shown here is derived from an EMBL/GenBank/DDBJ whole genome shotgun (WGS) entry which is preliminary data.</text>
</comment>
<dbReference type="STRING" id="152268.A6K24_02870"/>
<keyword evidence="1" id="KW-1133">Transmembrane helix</keyword>
<dbReference type="EMBL" id="LWSG01000001">
    <property type="protein sequence ID" value="OAS89509.1"/>
    <property type="molecule type" value="Genomic_DNA"/>
</dbReference>
<evidence type="ECO:0000256" key="1">
    <source>
        <dbReference type="SAM" id="Phobius"/>
    </source>
</evidence>
<keyword evidence="3" id="KW-1185">Reference proteome</keyword>